<dbReference type="InterPro" id="IPR036779">
    <property type="entry name" value="LysM_dom_sf"/>
</dbReference>
<dbReference type="Proteomes" id="UP000013961">
    <property type="component" value="Chromosome"/>
</dbReference>
<gene>
    <name evidence="4" type="ORF">MASS_4876</name>
</gene>
<feature type="domain" description="LysM" evidence="3">
    <location>
        <begin position="156"/>
        <end position="203"/>
    </location>
</feature>
<name>A0AB33AIF9_9MYCO</name>
<evidence type="ECO:0000256" key="1">
    <source>
        <dbReference type="ARBA" id="ARBA00004613"/>
    </source>
</evidence>
<dbReference type="CDD" id="cd00118">
    <property type="entry name" value="LysM"/>
    <property type="match status" value="4"/>
</dbReference>
<dbReference type="SMART" id="SM00257">
    <property type="entry name" value="LysM"/>
    <property type="match status" value="4"/>
</dbReference>
<dbReference type="InterPro" id="IPR000801">
    <property type="entry name" value="Esterase-like"/>
</dbReference>
<dbReference type="Pfam" id="PF01476">
    <property type="entry name" value="LysM"/>
    <property type="match status" value="4"/>
</dbReference>
<dbReference type="GO" id="GO:0005576">
    <property type="term" value="C:extracellular region"/>
    <property type="evidence" value="ECO:0007669"/>
    <property type="project" value="UniProtKB-SubCell"/>
</dbReference>
<feature type="domain" description="LysM" evidence="3">
    <location>
        <begin position="3"/>
        <end position="50"/>
    </location>
</feature>
<dbReference type="AlphaFoldDB" id="A0AB33AIF9"/>
<dbReference type="InterPro" id="IPR050583">
    <property type="entry name" value="Mycobacterial_A85_antigen"/>
</dbReference>
<evidence type="ECO:0000259" key="3">
    <source>
        <dbReference type="PROSITE" id="PS51782"/>
    </source>
</evidence>
<dbReference type="Gene3D" id="3.10.350.10">
    <property type="entry name" value="LysM domain"/>
    <property type="match status" value="4"/>
</dbReference>
<feature type="domain" description="LysM" evidence="3">
    <location>
        <begin position="54"/>
        <end position="101"/>
    </location>
</feature>
<evidence type="ECO:0000313" key="5">
    <source>
        <dbReference type="Proteomes" id="UP000013961"/>
    </source>
</evidence>
<feature type="domain" description="LysM" evidence="3">
    <location>
        <begin position="105"/>
        <end position="152"/>
    </location>
</feature>
<proteinExistence type="predicted"/>
<reference evidence="4 5" key="1">
    <citation type="journal article" date="2013" name="Genome Announc.">
        <title>Complete Genome Sequence of Mycobacterium massiliense Clinical Strain Asan 50594, Belonging to the Type II Genotype.</title>
        <authorList>
            <person name="Kim B.J."/>
            <person name="Kim B.R."/>
            <person name="Hong S.H."/>
            <person name="Seok S.H."/>
            <person name="Kook Y.H."/>
            <person name="Kim B.J."/>
        </authorList>
    </citation>
    <scope>NUCLEOTIDE SEQUENCE [LARGE SCALE GENOMIC DNA]</scope>
    <source>
        <strain evidence="4 5">50594</strain>
    </source>
</reference>
<evidence type="ECO:0000313" key="4">
    <source>
        <dbReference type="EMBL" id="AGM31478.1"/>
    </source>
</evidence>
<sequence>MVRTHAVVAGDTLWQLALRFYGDAELYRLIAAASGISDPGAIGVGQRLVIPDVTRYTVAAGDTLSALALRFYGDAELYRLIAAASGISDPGAIGVGQRLVIPDVTRYTVAAGDTLSALALRFYGDAELYRLIAAASGISDPGAIGVGQRLVIPDVTRYTVAAGDTLSALALRFYGDAELYRLIAAVNGISDPAAVHAGRALVIFRGRSDGFGLTIVDRNEDDPRLWYYRFQTDAIGWNPGVNVLLPDDYRTSGRTYPVLYMLHGGAADFRQFDFLGIRDLTAGKPIIVVMPDGGQAGWYCNPVGSFVGPRNWETFHMAQLIPWIEANFRTYAEYDGRAVSGFSMGGFGALKYAAKYYGHFASVSSHSGPASLRRDGGLVVHWANLSSAAVELGGATVYGVPWDEARVSADNPVERIESYRNKRIFTVAGTSPDPVNWFDTVQETQVLAGQREFRGRLGDAGIPHEFREEPGGHVFRPDMFVLDLDGVIARLRPASNSVAV</sequence>
<protein>
    <recommendedName>
        <fullName evidence="3">LysM domain-containing protein</fullName>
    </recommendedName>
</protein>
<dbReference type="KEGG" id="mabb:MASS_4876"/>
<keyword evidence="2" id="KW-0964">Secreted</keyword>
<dbReference type="Gene3D" id="3.40.50.1820">
    <property type="entry name" value="alpha/beta hydrolase"/>
    <property type="match status" value="1"/>
</dbReference>
<dbReference type="SUPFAM" id="SSF53474">
    <property type="entry name" value="alpha/beta-Hydrolases"/>
    <property type="match status" value="1"/>
</dbReference>
<dbReference type="GO" id="GO:0016747">
    <property type="term" value="F:acyltransferase activity, transferring groups other than amino-acyl groups"/>
    <property type="evidence" value="ECO:0007669"/>
    <property type="project" value="TreeGrafter"/>
</dbReference>
<dbReference type="RefSeq" id="WP_016343748.1">
    <property type="nucleotide sequence ID" value="NC_021282.1"/>
</dbReference>
<dbReference type="InterPro" id="IPR029058">
    <property type="entry name" value="AB_hydrolase_fold"/>
</dbReference>
<organism evidence="4 5">
    <name type="scientific">Mycobacteroides abscessus subsp. bolletii 50594</name>
    <dbReference type="NCBI Taxonomy" id="1303024"/>
    <lineage>
        <taxon>Bacteria</taxon>
        <taxon>Bacillati</taxon>
        <taxon>Actinomycetota</taxon>
        <taxon>Actinomycetes</taxon>
        <taxon>Mycobacteriales</taxon>
        <taxon>Mycobacteriaceae</taxon>
        <taxon>Mycobacteroides</taxon>
        <taxon>Mycobacteroides abscessus</taxon>
    </lineage>
</organism>
<dbReference type="InterPro" id="IPR018392">
    <property type="entry name" value="LysM"/>
</dbReference>
<dbReference type="PANTHER" id="PTHR48098">
    <property type="entry name" value="ENTEROCHELIN ESTERASE-RELATED"/>
    <property type="match status" value="1"/>
</dbReference>
<accession>A0AB33AIF9</accession>
<evidence type="ECO:0000256" key="2">
    <source>
        <dbReference type="ARBA" id="ARBA00022525"/>
    </source>
</evidence>
<dbReference type="Pfam" id="PF00756">
    <property type="entry name" value="Esterase"/>
    <property type="match status" value="1"/>
</dbReference>
<dbReference type="EMBL" id="CP004374">
    <property type="protein sequence ID" value="AGM31478.1"/>
    <property type="molecule type" value="Genomic_DNA"/>
</dbReference>
<comment type="subcellular location">
    <subcellularLocation>
        <location evidence="1">Secreted</location>
    </subcellularLocation>
</comment>
<dbReference type="PANTHER" id="PTHR48098:SF1">
    <property type="entry name" value="DIACYLGLYCEROL ACYLTRANSFERASE_MYCOLYLTRANSFERASE AG85A"/>
    <property type="match status" value="1"/>
</dbReference>
<dbReference type="PROSITE" id="PS51782">
    <property type="entry name" value="LYSM"/>
    <property type="match status" value="4"/>
</dbReference>